<dbReference type="Pfam" id="PF02615">
    <property type="entry name" value="Ldh_2"/>
    <property type="match status" value="1"/>
</dbReference>
<dbReference type="PANTHER" id="PTHR11091">
    <property type="entry name" value="OXIDOREDUCTASE-RELATED"/>
    <property type="match status" value="1"/>
</dbReference>
<dbReference type="GO" id="GO:0016491">
    <property type="term" value="F:oxidoreductase activity"/>
    <property type="evidence" value="ECO:0007669"/>
    <property type="project" value="UniProtKB-KW"/>
</dbReference>
<reference evidence="3" key="1">
    <citation type="submission" date="2018-05" db="EMBL/GenBank/DDBJ databases">
        <authorList>
            <person name="Lanie J.A."/>
            <person name="Ng W.-L."/>
            <person name="Kazmierczak K.M."/>
            <person name="Andrzejewski T.M."/>
            <person name="Davidsen T.M."/>
            <person name="Wayne K.J."/>
            <person name="Tettelin H."/>
            <person name="Glass J.I."/>
            <person name="Rusch D."/>
            <person name="Podicherti R."/>
            <person name="Tsui H.-C.T."/>
            <person name="Winkler M.E."/>
        </authorList>
    </citation>
    <scope>NUCLEOTIDE SEQUENCE</scope>
</reference>
<organism evidence="3">
    <name type="scientific">marine metagenome</name>
    <dbReference type="NCBI Taxonomy" id="408172"/>
    <lineage>
        <taxon>unclassified sequences</taxon>
        <taxon>metagenomes</taxon>
        <taxon>ecological metagenomes</taxon>
    </lineage>
</organism>
<dbReference type="InterPro" id="IPR036111">
    <property type="entry name" value="Mal/L-sulfo/L-lacto_DH-like_sf"/>
</dbReference>
<evidence type="ECO:0000256" key="1">
    <source>
        <dbReference type="ARBA" id="ARBA00006056"/>
    </source>
</evidence>
<evidence type="ECO:0000313" key="3">
    <source>
        <dbReference type="EMBL" id="SVA64162.1"/>
    </source>
</evidence>
<evidence type="ECO:0000256" key="2">
    <source>
        <dbReference type="ARBA" id="ARBA00023002"/>
    </source>
</evidence>
<sequence length="340" mass="36296">MSNDKINISLKEVEDIAQACLVANGCNDENAKAVSTTIMAAERDGCPSHGLFRLPGYVAALKSGKVDGNASPTFERVLPSMLRVDAQNGFAPLALSIGREHLIEAAREQGVAVMGLIRVHHFSALWFEIEHLAAAELCVIGCTAYMPSIPPAGGALPFFGTNPLAFGWPRKNGLPMTFDMASAAMARGELMVAARDGHEVPIGVGLDADGIETSNPQVILDEGVQLPFGGYKGANIAMMVELLAAGLLGERFSFEAAECDNKDGGPPQGGEFLLVIDPRRLGGENWLDHTEAFFAKMLAIEGVRLPGMRRYDNRAKSLVEGIEVPMKLHATILSLTAEVK</sequence>
<dbReference type="InterPro" id="IPR043143">
    <property type="entry name" value="Mal/L-sulf/L-lact_DH-like_NADP"/>
</dbReference>
<accession>A0A381XI11</accession>
<dbReference type="PANTHER" id="PTHR11091:SF0">
    <property type="entry name" value="MALATE DEHYDROGENASE"/>
    <property type="match status" value="1"/>
</dbReference>
<keyword evidence="2" id="KW-0560">Oxidoreductase</keyword>
<dbReference type="Gene3D" id="3.30.1370.60">
    <property type="entry name" value="Hypothetical oxidoreductase yiak, domain 2"/>
    <property type="match status" value="1"/>
</dbReference>
<proteinExistence type="inferred from homology"/>
<dbReference type="AlphaFoldDB" id="A0A381XI11"/>
<dbReference type="Gene3D" id="1.10.1530.10">
    <property type="match status" value="1"/>
</dbReference>
<name>A0A381XI11_9ZZZZ</name>
<comment type="similarity">
    <text evidence="1">Belongs to the LDH2/MDH2 oxidoreductase family.</text>
</comment>
<dbReference type="SUPFAM" id="SSF89733">
    <property type="entry name" value="L-sulfolactate dehydrogenase-like"/>
    <property type="match status" value="1"/>
</dbReference>
<gene>
    <name evidence="3" type="ORF">METZ01_LOCUS117016</name>
</gene>
<dbReference type="EMBL" id="UINC01015195">
    <property type="protein sequence ID" value="SVA64162.1"/>
    <property type="molecule type" value="Genomic_DNA"/>
</dbReference>
<dbReference type="InterPro" id="IPR043144">
    <property type="entry name" value="Mal/L-sulf/L-lact_DH-like_ah"/>
</dbReference>
<protein>
    <submittedName>
        <fullName evidence="3">Uncharacterized protein</fullName>
    </submittedName>
</protein>
<dbReference type="InterPro" id="IPR003767">
    <property type="entry name" value="Malate/L-lactate_DH-like"/>
</dbReference>